<accession>A0ABT0BYZ7</accession>
<reference evidence="2 3" key="1">
    <citation type="submission" date="2022-03" db="EMBL/GenBank/DDBJ databases">
        <title>Parabacteroides sp. nov. isolated from swine feces.</title>
        <authorList>
            <person name="Bak J.E."/>
        </authorList>
    </citation>
    <scope>NUCLEOTIDE SEQUENCE [LARGE SCALE GENOMIC DNA]</scope>
    <source>
        <strain evidence="2 3">AGMB00274</strain>
    </source>
</reference>
<proteinExistence type="predicted"/>
<dbReference type="InterPro" id="IPR011990">
    <property type="entry name" value="TPR-like_helical_dom_sf"/>
</dbReference>
<dbReference type="Pfam" id="PF12771">
    <property type="entry name" value="SusD-like_2"/>
    <property type="match status" value="1"/>
</dbReference>
<comment type="caution">
    <text evidence="2">The sequence shown here is derived from an EMBL/GenBank/DDBJ whole genome shotgun (WGS) entry which is preliminary data.</text>
</comment>
<keyword evidence="1" id="KW-0732">Signal</keyword>
<keyword evidence="2" id="KW-0449">Lipoprotein</keyword>
<dbReference type="InterPro" id="IPR041662">
    <property type="entry name" value="SusD-like_2"/>
</dbReference>
<dbReference type="RefSeq" id="WP_243323651.1">
    <property type="nucleotide sequence ID" value="NZ_JAKZMM010000009.1"/>
</dbReference>
<evidence type="ECO:0000313" key="3">
    <source>
        <dbReference type="Proteomes" id="UP001165444"/>
    </source>
</evidence>
<dbReference type="Gene3D" id="1.25.40.390">
    <property type="match status" value="1"/>
</dbReference>
<evidence type="ECO:0000256" key="1">
    <source>
        <dbReference type="SAM" id="SignalP"/>
    </source>
</evidence>
<keyword evidence="3" id="KW-1185">Reference proteome</keyword>
<dbReference type="SUPFAM" id="SSF48452">
    <property type="entry name" value="TPR-like"/>
    <property type="match status" value="1"/>
</dbReference>
<protein>
    <submittedName>
        <fullName evidence="2">SusD/RagB family nutrient-binding outer membrane lipoprotein</fullName>
    </submittedName>
</protein>
<name>A0ABT0BYZ7_9BACT</name>
<dbReference type="Proteomes" id="UP001165444">
    <property type="component" value="Unassembled WGS sequence"/>
</dbReference>
<dbReference type="PROSITE" id="PS51257">
    <property type="entry name" value="PROKAR_LIPOPROTEIN"/>
    <property type="match status" value="1"/>
</dbReference>
<feature type="signal peptide" evidence="1">
    <location>
        <begin position="1"/>
        <end position="21"/>
    </location>
</feature>
<organism evidence="2 3">
    <name type="scientific">Parabacteroides faecalis</name>
    <dbReference type="NCBI Taxonomy" id="2924040"/>
    <lineage>
        <taxon>Bacteria</taxon>
        <taxon>Pseudomonadati</taxon>
        <taxon>Bacteroidota</taxon>
        <taxon>Bacteroidia</taxon>
        <taxon>Bacteroidales</taxon>
        <taxon>Tannerellaceae</taxon>
        <taxon>Parabacteroides</taxon>
    </lineage>
</organism>
<feature type="chain" id="PRO_5047055716" evidence="1">
    <location>
        <begin position="22"/>
        <end position="504"/>
    </location>
</feature>
<gene>
    <name evidence="2" type="ORF">MUN53_04935</name>
</gene>
<evidence type="ECO:0000313" key="2">
    <source>
        <dbReference type="EMBL" id="MCJ2379959.1"/>
    </source>
</evidence>
<sequence length="504" mass="58035">MKKIYLFALSLLSLVSCGDFDEINTNPDTPTSVSPSFLATQIILNTTESSTGKWFLSDSWLVKQTTSTEHMEWYLYNKFERTDFGDYSTLTDANKMKEIADADESMPEEEKKAYEALNLFVRSYVLYDMTMALGDIPCSEAGKGESDAIYAPKYDTQESVFETILNDLRKASDLFAEASTLDGDPVYNGDPFLWQKAVNSFSLRVLNMLSKKENVGSINVRQMFEEMASRPLFASEAESYQRVYSADKSAQWYPFYWEKQNYWTYPFMTSFIVDMMKNLDDRRLFYYAEPAEALASKGEDSFDAYSGVNPVLVYGTVQDECAQGLHSAINRRYHRVAEGEPVKFIAYSEIQFVLAEAALRGWKTPQSAKDHYENGVRAAMKFTAEYTPAEYRHQVEIDDAYIDQYLQGKAAFDANKGLEQIIEQKFIGSVFQLAFNSYYDYRRTGLPEIPIDPQTNMNEVKDQLPLRWMYPEDEYSRNREHIEEAIDRQFGGNDTPNDVMWLLK</sequence>
<dbReference type="EMBL" id="JAKZMM010000009">
    <property type="protein sequence ID" value="MCJ2379959.1"/>
    <property type="molecule type" value="Genomic_DNA"/>
</dbReference>